<keyword evidence="2" id="KW-0808">Transferase</keyword>
<evidence type="ECO:0000313" key="2">
    <source>
        <dbReference type="EMBL" id="MDB1122410.1"/>
    </source>
</evidence>
<dbReference type="EMBL" id="JAQLOI010000001">
    <property type="protein sequence ID" value="MDB1122410.1"/>
    <property type="molecule type" value="Genomic_DNA"/>
</dbReference>
<keyword evidence="2" id="KW-0328">Glycosyltransferase</keyword>
<dbReference type="InterPro" id="IPR028098">
    <property type="entry name" value="Glyco_trans_4-like_N"/>
</dbReference>
<dbReference type="SUPFAM" id="SSF53756">
    <property type="entry name" value="UDP-Glycosyltransferase/glycogen phosphorylase"/>
    <property type="match status" value="1"/>
</dbReference>
<dbReference type="RefSeq" id="WP_272132135.1">
    <property type="nucleotide sequence ID" value="NZ_JAQLOI010000001.1"/>
</dbReference>
<evidence type="ECO:0000313" key="3">
    <source>
        <dbReference type="Proteomes" id="UP001210678"/>
    </source>
</evidence>
<dbReference type="GO" id="GO:0016757">
    <property type="term" value="F:glycosyltransferase activity"/>
    <property type="evidence" value="ECO:0007669"/>
    <property type="project" value="UniProtKB-KW"/>
</dbReference>
<proteinExistence type="predicted"/>
<dbReference type="EC" id="2.4.-.-" evidence="2"/>
<keyword evidence="3" id="KW-1185">Reference proteome</keyword>
<gene>
    <name evidence="2" type="ORF">PGX00_01085</name>
</gene>
<dbReference type="Gene3D" id="3.40.50.2000">
    <property type="entry name" value="Glycogen Phosphorylase B"/>
    <property type="match status" value="1"/>
</dbReference>
<protein>
    <submittedName>
        <fullName evidence="2">Glycosyltransferase</fullName>
        <ecNumber evidence="2">2.4.-.-</ecNumber>
    </submittedName>
</protein>
<dbReference type="Pfam" id="PF13439">
    <property type="entry name" value="Glyco_transf_4"/>
    <property type="match status" value="1"/>
</dbReference>
<feature type="domain" description="Glycosyltransferase subfamily 4-like N-terminal" evidence="1">
    <location>
        <begin position="16"/>
        <end position="172"/>
    </location>
</feature>
<accession>A0ABT4YLU9</accession>
<evidence type="ECO:0000259" key="1">
    <source>
        <dbReference type="Pfam" id="PF13439"/>
    </source>
</evidence>
<dbReference type="Proteomes" id="UP001210678">
    <property type="component" value="Unassembled WGS sequence"/>
</dbReference>
<sequence>MKVLHVYRTCYPETKGGVEQVIRYITKGCQGSGVESKILALSDTENKKFIHENTEVILTKKIFELASNSFSLGMFIEFYKLSNWADIIHYHYPWPSGDLLSILNYSKPTVITYHSDIIKQKFLKRIYFPLEQFFLSKASVIVATSPQYAASSKTLIKFNKKVEVIPLAIDPEDYKHTNDALDTEMKNRYGTNFFYLLVY</sequence>
<organism evidence="2 3">
    <name type="scientific">Vibrio algarum</name>
    <dbReference type="NCBI Taxonomy" id="3020714"/>
    <lineage>
        <taxon>Bacteria</taxon>
        <taxon>Pseudomonadati</taxon>
        <taxon>Pseudomonadota</taxon>
        <taxon>Gammaproteobacteria</taxon>
        <taxon>Vibrionales</taxon>
        <taxon>Vibrionaceae</taxon>
        <taxon>Vibrio</taxon>
    </lineage>
</organism>
<name>A0ABT4YLU9_9VIBR</name>
<reference evidence="2 3" key="1">
    <citation type="submission" date="2023-01" db="EMBL/GenBank/DDBJ databases">
        <title>Vibrio sp. KJ40-1 sp.nov, isolated from marine algae.</title>
        <authorList>
            <person name="Butt M."/>
            <person name="Kim J.M.J."/>
            <person name="Jeon C.O.C."/>
        </authorList>
    </citation>
    <scope>NUCLEOTIDE SEQUENCE [LARGE SCALE GENOMIC DNA]</scope>
    <source>
        <strain evidence="2 3">KJ40-1</strain>
    </source>
</reference>
<comment type="caution">
    <text evidence="2">The sequence shown here is derived from an EMBL/GenBank/DDBJ whole genome shotgun (WGS) entry which is preliminary data.</text>
</comment>